<name>T0IVM2_9SPHN</name>
<dbReference type="EMBL" id="AUWY01000135">
    <property type="protein sequence ID" value="EQB29831.1"/>
    <property type="molecule type" value="Genomic_DNA"/>
</dbReference>
<protein>
    <submittedName>
        <fullName evidence="1">Uncharacterized protein</fullName>
    </submittedName>
</protein>
<sequence length="67" mass="7663">MLERDYAMVKNGNCDYKLTVAYDPDPDGISLDEEIQSLLSEMFNIAESYNCSMEADIYEVGGQQRSW</sequence>
<comment type="caution">
    <text evidence="1">The sequence shown here is derived from an EMBL/GenBank/DDBJ whole genome shotgun (WGS) entry which is preliminary data.</text>
</comment>
<reference evidence="1 2" key="1">
    <citation type="journal article" date="2013" name="Genome Announc.">
        <title>Draft Genome Sequence of Sphingobium ummariense Strain RL-3, a Hexachlorocyclohexane-Degrading Bacterium.</title>
        <authorList>
            <person name="Kohli P."/>
            <person name="Dua A."/>
            <person name="Sangwan N."/>
            <person name="Oldach P."/>
            <person name="Khurana J.P."/>
            <person name="Lal R."/>
        </authorList>
    </citation>
    <scope>NUCLEOTIDE SEQUENCE [LARGE SCALE GENOMIC DNA]</scope>
    <source>
        <strain evidence="1 2">RL-3</strain>
    </source>
</reference>
<dbReference type="Proteomes" id="UP000015523">
    <property type="component" value="Unassembled WGS sequence"/>
</dbReference>
<evidence type="ECO:0000313" key="1">
    <source>
        <dbReference type="EMBL" id="EQB29831.1"/>
    </source>
</evidence>
<dbReference type="eggNOG" id="COG1961">
    <property type="taxonomic scope" value="Bacteria"/>
</dbReference>
<keyword evidence="2" id="KW-1185">Reference proteome</keyword>
<evidence type="ECO:0000313" key="2">
    <source>
        <dbReference type="Proteomes" id="UP000015523"/>
    </source>
</evidence>
<organism evidence="1 2">
    <name type="scientific">Sphingobium ummariense RL-3</name>
    <dbReference type="NCBI Taxonomy" id="1346791"/>
    <lineage>
        <taxon>Bacteria</taxon>
        <taxon>Pseudomonadati</taxon>
        <taxon>Pseudomonadota</taxon>
        <taxon>Alphaproteobacteria</taxon>
        <taxon>Sphingomonadales</taxon>
        <taxon>Sphingomonadaceae</taxon>
        <taxon>Sphingobium</taxon>
    </lineage>
</organism>
<gene>
    <name evidence="1" type="ORF">M529_22655</name>
</gene>
<proteinExistence type="predicted"/>
<dbReference type="RefSeq" id="WP_021320009.1">
    <property type="nucleotide sequence ID" value="NZ_AUWY01000135.1"/>
</dbReference>
<accession>T0IVM2</accession>
<dbReference type="PATRIC" id="fig|1346791.3.peg.4373"/>
<dbReference type="AlphaFoldDB" id="T0IVM2"/>